<gene>
    <name evidence="2" type="ORF">BC751_0078</name>
</gene>
<dbReference type="AlphaFoldDB" id="A0A4Q7P546"/>
<proteinExistence type="predicted"/>
<sequence length="69" mass="7573">MKRISVILTICALSFTLGLSSSRSSNLVVASNFLKMAEARLCFGDLRYYTHCTGWGAGCNPHRCDEGNQ</sequence>
<evidence type="ECO:0000313" key="3">
    <source>
        <dbReference type="Proteomes" id="UP000292209"/>
    </source>
</evidence>
<dbReference type="EMBL" id="SGXG01000001">
    <property type="protein sequence ID" value="RZS94578.1"/>
    <property type="molecule type" value="Genomic_DNA"/>
</dbReference>
<comment type="caution">
    <text evidence="2">The sequence shown here is derived from an EMBL/GenBank/DDBJ whole genome shotgun (WGS) entry which is preliminary data.</text>
</comment>
<name>A0A4Q7P546_9BACT</name>
<organism evidence="2 3">
    <name type="scientific">Cecembia calidifontis</name>
    <dbReference type="NCBI Taxonomy" id="1187080"/>
    <lineage>
        <taxon>Bacteria</taxon>
        <taxon>Pseudomonadati</taxon>
        <taxon>Bacteroidota</taxon>
        <taxon>Cytophagia</taxon>
        <taxon>Cytophagales</taxon>
        <taxon>Cyclobacteriaceae</taxon>
        <taxon>Cecembia</taxon>
    </lineage>
</organism>
<accession>A0A4Q7P546</accession>
<evidence type="ECO:0008006" key="4">
    <source>
        <dbReference type="Google" id="ProtNLM"/>
    </source>
</evidence>
<dbReference type="Proteomes" id="UP000292209">
    <property type="component" value="Unassembled WGS sequence"/>
</dbReference>
<feature type="chain" id="PRO_5020370640" description="NVEALA protein" evidence="1">
    <location>
        <begin position="22"/>
        <end position="69"/>
    </location>
</feature>
<feature type="signal peptide" evidence="1">
    <location>
        <begin position="1"/>
        <end position="21"/>
    </location>
</feature>
<reference evidence="2 3" key="1">
    <citation type="submission" date="2019-02" db="EMBL/GenBank/DDBJ databases">
        <title>Genomic Encyclopedia of Archaeal and Bacterial Type Strains, Phase II (KMG-II): from individual species to whole genera.</title>
        <authorList>
            <person name="Goeker M."/>
        </authorList>
    </citation>
    <scope>NUCLEOTIDE SEQUENCE [LARGE SCALE GENOMIC DNA]</scope>
    <source>
        <strain evidence="2 3">DSM 21411</strain>
    </source>
</reference>
<evidence type="ECO:0000256" key="1">
    <source>
        <dbReference type="SAM" id="SignalP"/>
    </source>
</evidence>
<keyword evidence="1" id="KW-0732">Signal</keyword>
<keyword evidence="3" id="KW-1185">Reference proteome</keyword>
<evidence type="ECO:0000313" key="2">
    <source>
        <dbReference type="EMBL" id="RZS94578.1"/>
    </source>
</evidence>
<protein>
    <recommendedName>
        <fullName evidence="4">NVEALA protein</fullName>
    </recommendedName>
</protein>